<accession>A0AA86VKT3</accession>
<evidence type="ECO:0000313" key="1">
    <source>
        <dbReference type="EMBL" id="CAJ1943797.1"/>
    </source>
</evidence>
<dbReference type="Proteomes" id="UP001189624">
    <property type="component" value="Chromosome 3"/>
</dbReference>
<dbReference type="AlphaFoldDB" id="A0AA86VKT3"/>
<name>A0AA86VKT3_9FABA</name>
<gene>
    <name evidence="1" type="ORF">AYBTSS11_LOCUS11551</name>
</gene>
<organism evidence="1 2">
    <name type="scientific">Sphenostylis stenocarpa</name>
    <dbReference type="NCBI Taxonomy" id="92480"/>
    <lineage>
        <taxon>Eukaryota</taxon>
        <taxon>Viridiplantae</taxon>
        <taxon>Streptophyta</taxon>
        <taxon>Embryophyta</taxon>
        <taxon>Tracheophyta</taxon>
        <taxon>Spermatophyta</taxon>
        <taxon>Magnoliopsida</taxon>
        <taxon>eudicotyledons</taxon>
        <taxon>Gunneridae</taxon>
        <taxon>Pentapetalae</taxon>
        <taxon>rosids</taxon>
        <taxon>fabids</taxon>
        <taxon>Fabales</taxon>
        <taxon>Fabaceae</taxon>
        <taxon>Papilionoideae</taxon>
        <taxon>50 kb inversion clade</taxon>
        <taxon>NPAAA clade</taxon>
        <taxon>indigoferoid/millettioid clade</taxon>
        <taxon>Phaseoleae</taxon>
        <taxon>Sphenostylis</taxon>
    </lineage>
</organism>
<proteinExistence type="predicted"/>
<evidence type="ECO:0000313" key="2">
    <source>
        <dbReference type="Proteomes" id="UP001189624"/>
    </source>
</evidence>
<dbReference type="EMBL" id="OY731400">
    <property type="protein sequence ID" value="CAJ1943797.1"/>
    <property type="molecule type" value="Genomic_DNA"/>
</dbReference>
<dbReference type="Gramene" id="rna-AYBTSS11_LOCUS11551">
    <property type="protein sequence ID" value="CAJ1943797.1"/>
    <property type="gene ID" value="gene-AYBTSS11_LOCUS11551"/>
</dbReference>
<keyword evidence="2" id="KW-1185">Reference proteome</keyword>
<reference evidence="1" key="1">
    <citation type="submission" date="2023-10" db="EMBL/GenBank/DDBJ databases">
        <authorList>
            <person name="Domelevo Entfellner J.-B."/>
        </authorList>
    </citation>
    <scope>NUCLEOTIDE SEQUENCE</scope>
</reference>
<protein>
    <submittedName>
        <fullName evidence="1">Uncharacterized protein</fullName>
    </submittedName>
</protein>
<sequence length="140" mass="15515">MPDSGGCCRVDEGTTQSIHDKYSFTVFKIQHGKAVNSLVKPIPSLFSLRHLLVLSLALNVSLILRAVYHESGEDIKWFRFKKKLMADAESCLAISSTSSPVNSTREKVINLDHVVWARLLTSCICVLLSAQVPGKDRDKS</sequence>